<dbReference type="VEuPathDB" id="MicrosporidiaDB:ECU11_2050"/>
<accession>M1K4H7</accession>
<dbReference type="EMBL" id="KC513610">
    <property type="protein sequence ID" value="AGE95838.1"/>
    <property type="molecule type" value="Genomic_DNA"/>
</dbReference>
<sequence length="280" mass="29835">MGRLWQAARGCGEVFGRNLRAELEASGRLRDACASVAREYTRCVSFVRGTRVFGVGSRVLEASVRGMRLSDASIEAVLGMARGPGLWPAGALGKQGGMQRRLDTMFGIPQYYGGVRGGVSRGAPAADGGCRTQRVDGGLAVYRTGVGQRMRSLWSWIWSLGGLGHNDSVIREIEDCLVPGIFGSIGSGGGARHLCSESGEADVCNLGKEMERSCGPGAEVVDIRRIETSGSAREKRFESRLEVEAAGRSGRHVFLAQGRFEPGGGRGGWRLSGLTWARVA</sequence>
<protein>
    <submittedName>
        <fullName evidence="1">Uncharacterized protein</fullName>
    </submittedName>
</protein>
<dbReference type="VEuPathDB" id="MicrosporidiaDB:AEWQ_071800"/>
<dbReference type="AlphaFoldDB" id="M1K4H7"/>
<gene>
    <name evidence="1" type="ORF">ECU07_1810</name>
</gene>
<name>M1K4H7_ENCCN</name>
<proteinExistence type="predicted"/>
<reference evidence="1" key="1">
    <citation type="journal article" date="2013" name="Eukaryot. Cell">
        <title>Extremely Reduced Levels of Heterozygosity in the Vertebrate Pathogen Encephalitozoon cuniculi.</title>
        <authorList>
            <person name="Selman M."/>
            <person name="Sak B."/>
            <person name="Kvac M."/>
            <person name="Farinelli L."/>
            <person name="Weiss L.M."/>
            <person name="Corradi N."/>
        </authorList>
    </citation>
    <scope>NUCLEOTIDE SEQUENCE</scope>
</reference>
<dbReference type="VEuPathDB" id="MicrosporidiaDB:AEWR_071790"/>
<organism evidence="1">
    <name type="scientific">Encephalitozoon cuniculi</name>
    <name type="common">Microsporidian parasite</name>
    <dbReference type="NCBI Taxonomy" id="6035"/>
    <lineage>
        <taxon>Eukaryota</taxon>
        <taxon>Fungi</taxon>
        <taxon>Fungi incertae sedis</taxon>
        <taxon>Microsporidia</taxon>
        <taxon>Unikaryonidae</taxon>
        <taxon>Encephalitozoon</taxon>
    </lineage>
</organism>
<evidence type="ECO:0000313" key="1">
    <source>
        <dbReference type="EMBL" id="AGE95838.1"/>
    </source>
</evidence>